<accession>A0A2T1GDW9</accession>
<evidence type="ECO:0000256" key="1">
    <source>
        <dbReference type="ARBA" id="ARBA00004141"/>
    </source>
</evidence>
<evidence type="ECO:0000256" key="6">
    <source>
        <dbReference type="RuleBase" id="RU363041"/>
    </source>
</evidence>
<comment type="caution">
    <text evidence="7">The sequence shown here is derived from an EMBL/GenBank/DDBJ whole genome shotgun (WGS) entry which is preliminary data.</text>
</comment>
<feature type="transmembrane region" description="Helical" evidence="6">
    <location>
        <begin position="33"/>
        <end position="59"/>
    </location>
</feature>
<evidence type="ECO:0000256" key="2">
    <source>
        <dbReference type="ARBA" id="ARBA00009142"/>
    </source>
</evidence>
<dbReference type="EMBL" id="PVWO01000170">
    <property type="protein sequence ID" value="PSB55695.1"/>
    <property type="molecule type" value="Genomic_DNA"/>
</dbReference>
<keyword evidence="5 6" id="KW-0472">Membrane</keyword>
<dbReference type="OrthoDB" id="560496at2"/>
<keyword evidence="8" id="KW-1185">Reference proteome</keyword>
<protein>
    <recommendedName>
        <fullName evidence="6">Probable membrane transporter protein</fullName>
    </recommendedName>
</protein>
<dbReference type="InterPro" id="IPR002781">
    <property type="entry name" value="TM_pro_TauE-like"/>
</dbReference>
<feature type="transmembrane region" description="Helical" evidence="6">
    <location>
        <begin position="194"/>
        <end position="213"/>
    </location>
</feature>
<reference evidence="7 8" key="1">
    <citation type="submission" date="2018-03" db="EMBL/GenBank/DDBJ databases">
        <title>The ancient ancestry and fast evolution of plastids.</title>
        <authorList>
            <person name="Moore K.R."/>
            <person name="Magnabosco C."/>
            <person name="Momper L."/>
            <person name="Gold D.A."/>
            <person name="Bosak T."/>
            <person name="Fournier G.P."/>
        </authorList>
    </citation>
    <scope>NUCLEOTIDE SEQUENCE [LARGE SCALE GENOMIC DNA]</scope>
    <source>
        <strain evidence="7 8">CCALA 037</strain>
    </source>
</reference>
<dbReference type="GO" id="GO:0005886">
    <property type="term" value="C:plasma membrane"/>
    <property type="evidence" value="ECO:0007669"/>
    <property type="project" value="UniProtKB-SubCell"/>
</dbReference>
<dbReference type="PANTHER" id="PTHR43701:SF5">
    <property type="entry name" value="MEMBRANE TRANSPORTER PROTEIN-RELATED"/>
    <property type="match status" value="1"/>
</dbReference>
<feature type="transmembrane region" description="Helical" evidence="6">
    <location>
        <begin position="126"/>
        <end position="153"/>
    </location>
</feature>
<evidence type="ECO:0000313" key="7">
    <source>
        <dbReference type="EMBL" id="PSB55695.1"/>
    </source>
</evidence>
<gene>
    <name evidence="7" type="ORF">C7B77_14250</name>
</gene>
<evidence type="ECO:0000256" key="5">
    <source>
        <dbReference type="ARBA" id="ARBA00023136"/>
    </source>
</evidence>
<evidence type="ECO:0000256" key="4">
    <source>
        <dbReference type="ARBA" id="ARBA00022989"/>
    </source>
</evidence>
<sequence length="243" mass="25232">MSELLLTVCIFIAAILYSSVGHGGASGYLAAMALFGVAPAVMKPTALVLNIIVSAIATLKFYRVGYFKQSLFIPFAIGSVPCAFIGGSITVPTQIYKPIVGMVLLYAAARLGLIKIDVEPQQPRPISVYLAIAVGMAIGLLSGLTGVGGGIFLSPLLLLMGWATISESAGVSAAFISVNSIAGLLGYLTKLPTLASSLWLWSLVAAVGGWIGAEYGSKRIGSQRLRYLLAVVLAIAGIKLILT</sequence>
<name>A0A2T1GDW9_9CYAN</name>
<evidence type="ECO:0000313" key="8">
    <source>
        <dbReference type="Proteomes" id="UP000238937"/>
    </source>
</evidence>
<keyword evidence="4 6" id="KW-1133">Transmembrane helix</keyword>
<dbReference type="AlphaFoldDB" id="A0A2T1GDW9"/>
<feature type="transmembrane region" description="Helical" evidence="6">
    <location>
        <begin position="225"/>
        <end position="242"/>
    </location>
</feature>
<feature type="transmembrane region" description="Helical" evidence="6">
    <location>
        <begin position="95"/>
        <end position="114"/>
    </location>
</feature>
<comment type="subcellular location">
    <subcellularLocation>
        <location evidence="6">Cell membrane</location>
        <topology evidence="6">Multi-pass membrane protein</topology>
    </subcellularLocation>
    <subcellularLocation>
        <location evidence="1">Membrane</location>
        <topology evidence="1">Multi-pass membrane protein</topology>
    </subcellularLocation>
</comment>
<comment type="similarity">
    <text evidence="2 6">Belongs to the 4-toluene sulfonate uptake permease (TSUP) (TC 2.A.102) family.</text>
</comment>
<dbReference type="Proteomes" id="UP000238937">
    <property type="component" value="Unassembled WGS sequence"/>
</dbReference>
<keyword evidence="6" id="KW-1003">Cell membrane</keyword>
<dbReference type="PANTHER" id="PTHR43701">
    <property type="entry name" value="MEMBRANE TRANSPORTER PROTEIN MJ0441-RELATED"/>
    <property type="match status" value="1"/>
</dbReference>
<keyword evidence="3 6" id="KW-0812">Transmembrane</keyword>
<evidence type="ECO:0000256" key="3">
    <source>
        <dbReference type="ARBA" id="ARBA00022692"/>
    </source>
</evidence>
<feature type="transmembrane region" description="Helical" evidence="6">
    <location>
        <begin position="71"/>
        <end position="89"/>
    </location>
</feature>
<proteinExistence type="inferred from homology"/>
<organism evidence="7 8">
    <name type="scientific">Chamaesiphon polymorphus CCALA 037</name>
    <dbReference type="NCBI Taxonomy" id="2107692"/>
    <lineage>
        <taxon>Bacteria</taxon>
        <taxon>Bacillati</taxon>
        <taxon>Cyanobacteriota</taxon>
        <taxon>Cyanophyceae</taxon>
        <taxon>Gomontiellales</taxon>
        <taxon>Chamaesiphonaceae</taxon>
        <taxon>Chamaesiphon</taxon>
    </lineage>
</organism>
<dbReference type="RefSeq" id="WP_106305854.1">
    <property type="nucleotide sequence ID" value="NZ_PVWO01000170.1"/>
</dbReference>
<dbReference type="Pfam" id="PF01925">
    <property type="entry name" value="TauE"/>
    <property type="match status" value="1"/>
</dbReference>
<dbReference type="InterPro" id="IPR051598">
    <property type="entry name" value="TSUP/Inactive_protease-like"/>
</dbReference>